<evidence type="ECO:0000259" key="1">
    <source>
        <dbReference type="PROSITE" id="PS50943"/>
    </source>
</evidence>
<organism evidence="2 3">
    <name type="scientific">Desulfocicer vacuolatum DSM 3385</name>
    <dbReference type="NCBI Taxonomy" id="1121400"/>
    <lineage>
        <taxon>Bacteria</taxon>
        <taxon>Pseudomonadati</taxon>
        <taxon>Thermodesulfobacteriota</taxon>
        <taxon>Desulfobacteria</taxon>
        <taxon>Desulfobacterales</taxon>
        <taxon>Desulfobacteraceae</taxon>
        <taxon>Desulfocicer</taxon>
    </lineage>
</organism>
<sequence length="99" mass="11099">MMTHEEFTKKLLQNVEVKKEYDALEEEFSLFDELLKARVKAGMTQTEVATRMGTKTPAVARLEAGGGNKKHSPSVSTLRKYAKAVGCDLEIKLVRKKLT</sequence>
<dbReference type="Gene3D" id="1.10.260.40">
    <property type="entry name" value="lambda repressor-like DNA-binding domains"/>
    <property type="match status" value="1"/>
</dbReference>
<dbReference type="Proteomes" id="UP000192418">
    <property type="component" value="Unassembled WGS sequence"/>
</dbReference>
<accession>A0A1W2EKE9</accession>
<proteinExistence type="predicted"/>
<protein>
    <submittedName>
        <fullName evidence="2">Transcriptional regulator, XRE family</fullName>
    </submittedName>
</protein>
<name>A0A1W2EKE9_9BACT</name>
<dbReference type="AlphaFoldDB" id="A0A1W2EKE9"/>
<dbReference type="RefSeq" id="WP_084071611.1">
    <property type="nucleotide sequence ID" value="NZ_FWXY01000034.1"/>
</dbReference>
<dbReference type="OrthoDB" id="2736385at2"/>
<keyword evidence="3" id="KW-1185">Reference proteome</keyword>
<dbReference type="InterPro" id="IPR001387">
    <property type="entry name" value="Cro/C1-type_HTH"/>
</dbReference>
<evidence type="ECO:0000313" key="2">
    <source>
        <dbReference type="EMBL" id="SMD10153.1"/>
    </source>
</evidence>
<dbReference type="STRING" id="1121400.SAMN02746065_1341"/>
<dbReference type="PROSITE" id="PS50943">
    <property type="entry name" value="HTH_CROC1"/>
    <property type="match status" value="1"/>
</dbReference>
<dbReference type="SUPFAM" id="SSF47413">
    <property type="entry name" value="lambda repressor-like DNA-binding domains"/>
    <property type="match status" value="1"/>
</dbReference>
<feature type="domain" description="HTH cro/C1-type" evidence="1">
    <location>
        <begin position="34"/>
        <end position="92"/>
    </location>
</feature>
<dbReference type="InterPro" id="IPR010982">
    <property type="entry name" value="Lambda_DNA-bd_dom_sf"/>
</dbReference>
<evidence type="ECO:0000313" key="3">
    <source>
        <dbReference type="Proteomes" id="UP000192418"/>
    </source>
</evidence>
<dbReference type="SMART" id="SM00530">
    <property type="entry name" value="HTH_XRE"/>
    <property type="match status" value="1"/>
</dbReference>
<reference evidence="2 3" key="1">
    <citation type="submission" date="2017-04" db="EMBL/GenBank/DDBJ databases">
        <authorList>
            <person name="Afonso C.L."/>
            <person name="Miller P.J."/>
            <person name="Scott M.A."/>
            <person name="Spackman E."/>
            <person name="Goraichik I."/>
            <person name="Dimitrov K.M."/>
            <person name="Suarez D.L."/>
            <person name="Swayne D.E."/>
        </authorList>
    </citation>
    <scope>NUCLEOTIDE SEQUENCE [LARGE SCALE GENOMIC DNA]</scope>
    <source>
        <strain evidence="2 3">DSM 3385</strain>
    </source>
</reference>
<dbReference type="GO" id="GO:0003677">
    <property type="term" value="F:DNA binding"/>
    <property type="evidence" value="ECO:0007669"/>
    <property type="project" value="InterPro"/>
</dbReference>
<dbReference type="EMBL" id="FWXY01000034">
    <property type="protein sequence ID" value="SMD10153.1"/>
    <property type="molecule type" value="Genomic_DNA"/>
</dbReference>
<dbReference type="Pfam" id="PF01381">
    <property type="entry name" value="HTH_3"/>
    <property type="match status" value="1"/>
</dbReference>
<dbReference type="CDD" id="cd00093">
    <property type="entry name" value="HTH_XRE"/>
    <property type="match status" value="1"/>
</dbReference>
<gene>
    <name evidence="2" type="ORF">SAMN02746065_1341</name>
</gene>